<dbReference type="Proteomes" id="UP000642070">
    <property type="component" value="Unassembled WGS sequence"/>
</dbReference>
<evidence type="ECO:0000313" key="2">
    <source>
        <dbReference type="EMBL" id="GGM25000.1"/>
    </source>
</evidence>
<dbReference type="Pfam" id="PF14417">
    <property type="entry name" value="MEDS"/>
    <property type="match status" value="1"/>
</dbReference>
<proteinExistence type="predicted"/>
<dbReference type="EMBL" id="BMPI01000011">
    <property type="protein sequence ID" value="GGM25000.1"/>
    <property type="molecule type" value="Genomic_DNA"/>
</dbReference>
<dbReference type="RefSeq" id="WP_190250186.1">
    <property type="nucleotide sequence ID" value="NZ_BMPI01000011.1"/>
</dbReference>
<sequence length="267" mass="28438">MDAWRLGDHLSLTYASEHECRDLMVAFARHGVGAGHRVVMFLDAGSVELARALTAAVPDARVGQFSVLRFGTGFGGLGFGGHDMLDSLDALREEALADGFAGICVADEMTWTRTAGLRDDDLLGYETRVARFFGDGRVAALCLYDRRRFAKDLLARLGATHPAPLLRFTIGGWGAHLRLAGELDASNGAALPAILALLAVSDSVVLVDASELVFVDAAGAGTLVRFAASRPTRHTVVRCGRGVRQALRLVGADDVPSLVLRDQVARV</sequence>
<protein>
    <recommendedName>
        <fullName evidence="1">STAS domain-containing protein</fullName>
    </recommendedName>
</protein>
<dbReference type="Gene3D" id="3.30.750.24">
    <property type="entry name" value="STAS domain"/>
    <property type="match status" value="1"/>
</dbReference>
<name>A0A917WSL1_9ACTN</name>
<gene>
    <name evidence="2" type="ORF">GCM10007977_027690</name>
</gene>
<reference evidence="2" key="1">
    <citation type="journal article" date="2014" name="Int. J. Syst. Evol. Microbiol.">
        <title>Complete genome sequence of Corynebacterium casei LMG S-19264T (=DSM 44701T), isolated from a smear-ripened cheese.</title>
        <authorList>
            <consortium name="US DOE Joint Genome Institute (JGI-PGF)"/>
            <person name="Walter F."/>
            <person name="Albersmeier A."/>
            <person name="Kalinowski J."/>
            <person name="Ruckert C."/>
        </authorList>
    </citation>
    <scope>NUCLEOTIDE SEQUENCE</scope>
    <source>
        <strain evidence="2">JCM 19831</strain>
    </source>
</reference>
<dbReference type="InterPro" id="IPR002645">
    <property type="entry name" value="STAS_dom"/>
</dbReference>
<dbReference type="SUPFAM" id="SSF52091">
    <property type="entry name" value="SpoIIaa-like"/>
    <property type="match status" value="1"/>
</dbReference>
<dbReference type="InterPro" id="IPR036513">
    <property type="entry name" value="STAS_dom_sf"/>
</dbReference>
<organism evidence="2 3">
    <name type="scientific">Dactylosporangium sucinum</name>
    <dbReference type="NCBI Taxonomy" id="1424081"/>
    <lineage>
        <taxon>Bacteria</taxon>
        <taxon>Bacillati</taxon>
        <taxon>Actinomycetota</taxon>
        <taxon>Actinomycetes</taxon>
        <taxon>Micromonosporales</taxon>
        <taxon>Micromonosporaceae</taxon>
        <taxon>Dactylosporangium</taxon>
    </lineage>
</organism>
<evidence type="ECO:0000259" key="1">
    <source>
        <dbReference type="PROSITE" id="PS50801"/>
    </source>
</evidence>
<evidence type="ECO:0000313" key="3">
    <source>
        <dbReference type="Proteomes" id="UP000642070"/>
    </source>
</evidence>
<dbReference type="PROSITE" id="PS50801">
    <property type="entry name" value="STAS"/>
    <property type="match status" value="1"/>
</dbReference>
<dbReference type="AlphaFoldDB" id="A0A917WSL1"/>
<accession>A0A917WSL1</accession>
<keyword evidence="3" id="KW-1185">Reference proteome</keyword>
<dbReference type="InterPro" id="IPR025847">
    <property type="entry name" value="MEDS_domain"/>
</dbReference>
<feature type="domain" description="STAS" evidence="1">
    <location>
        <begin position="177"/>
        <end position="267"/>
    </location>
</feature>
<comment type="caution">
    <text evidence="2">The sequence shown here is derived from an EMBL/GenBank/DDBJ whole genome shotgun (WGS) entry which is preliminary data.</text>
</comment>
<reference evidence="2" key="2">
    <citation type="submission" date="2020-09" db="EMBL/GenBank/DDBJ databases">
        <authorList>
            <person name="Sun Q."/>
            <person name="Ohkuma M."/>
        </authorList>
    </citation>
    <scope>NUCLEOTIDE SEQUENCE</scope>
    <source>
        <strain evidence="2">JCM 19831</strain>
    </source>
</reference>